<accession>E6Z1C2</accession>
<gene>
    <name evidence="1" type="ORF">BARSC_190183</name>
</gene>
<dbReference type="AlphaFoldDB" id="E6Z1C2"/>
<reference evidence="1" key="1">
    <citation type="journal article" date="2011" name="PLoS Genet.">
        <title>Parallel evolution of a type IV secretion system in radiating lineages of the host-restricted bacterial pathogen Bartonella.</title>
        <authorList>
            <person name="Engel P."/>
            <person name="Salzburger W."/>
            <person name="Liesch M."/>
            <person name="Chang C.C."/>
            <person name="Maruyama S."/>
            <person name="Lanz C."/>
            <person name="Calteau A."/>
            <person name="Lajus A."/>
            <person name="Medigue C."/>
            <person name="Schuster S.C."/>
            <person name="Dehio C."/>
        </authorList>
    </citation>
    <scope>NUCLEOTIDE SEQUENCE</scope>
    <source>
        <strain evidence="1">R1</strain>
    </source>
</reference>
<name>E6Z1C2_BARSR</name>
<organism evidence="1">
    <name type="scientific">Bartonella schoenbuchensis (strain DSM 13525 / NCTC 13165 / R1)</name>
    <dbReference type="NCBI Taxonomy" id="687861"/>
    <lineage>
        <taxon>Bacteria</taxon>
        <taxon>Pseudomonadati</taxon>
        <taxon>Pseudomonadota</taxon>
        <taxon>Alphaproteobacteria</taxon>
        <taxon>Hyphomicrobiales</taxon>
        <taxon>Bartonellaceae</taxon>
        <taxon>Bartonella</taxon>
    </lineage>
</organism>
<dbReference type="EMBL" id="FN645524">
    <property type="protein sequence ID" value="CBI82910.1"/>
    <property type="molecule type" value="Genomic_DNA"/>
</dbReference>
<protein>
    <submittedName>
        <fullName evidence="1">Uncharacterized protein</fullName>
    </submittedName>
</protein>
<proteinExistence type="predicted"/>
<sequence length="46" mass="5277">MWWGVVHEREVMCGNKGKREVCALWSGLVASVWRNAGGMPGLWFER</sequence>
<evidence type="ECO:0000313" key="1">
    <source>
        <dbReference type="EMBL" id="CBI82910.1"/>
    </source>
</evidence>